<evidence type="ECO:0000256" key="2">
    <source>
        <dbReference type="ARBA" id="ARBA00022803"/>
    </source>
</evidence>
<evidence type="ECO:0000256" key="4">
    <source>
        <dbReference type="SAM" id="MobiDB-lite"/>
    </source>
</evidence>
<feature type="region of interest" description="Disordered" evidence="4">
    <location>
        <begin position="162"/>
        <end position="197"/>
    </location>
</feature>
<evidence type="ECO:0000313" key="6">
    <source>
        <dbReference type="EMBL" id="ASC72479.1"/>
    </source>
</evidence>
<proteinExistence type="predicted"/>
<dbReference type="AlphaFoldDB" id="A0A1Z3HQ88"/>
<dbReference type="OrthoDB" id="5477554at2"/>
<feature type="transmembrane region" description="Helical" evidence="5">
    <location>
        <begin position="136"/>
        <end position="155"/>
    </location>
</feature>
<accession>A0A1Z3HQ88</accession>
<dbReference type="InterPro" id="IPR019734">
    <property type="entry name" value="TPR_rpt"/>
</dbReference>
<dbReference type="InterPro" id="IPR011990">
    <property type="entry name" value="TPR-like_helical_dom_sf"/>
</dbReference>
<feature type="compositionally biased region" description="Low complexity" evidence="4">
    <location>
        <begin position="165"/>
        <end position="182"/>
    </location>
</feature>
<dbReference type="Proteomes" id="UP000191901">
    <property type="component" value="Chromosome"/>
</dbReference>
<keyword evidence="2 3" id="KW-0802">TPR repeat</keyword>
<keyword evidence="5" id="KW-0472">Membrane</keyword>
<dbReference type="PROSITE" id="PS50005">
    <property type="entry name" value="TPR"/>
    <property type="match status" value="2"/>
</dbReference>
<dbReference type="EMBL" id="CP021983">
    <property type="protein sequence ID" value="ASC72479.1"/>
    <property type="molecule type" value="Genomic_DNA"/>
</dbReference>
<dbReference type="STRING" id="1641165.XM38_20650"/>
<evidence type="ECO:0000256" key="5">
    <source>
        <dbReference type="SAM" id="Phobius"/>
    </source>
</evidence>
<dbReference type="KEGG" id="hhg:XM38_034360"/>
<keyword evidence="5" id="KW-1133">Transmembrane helix</keyword>
<evidence type="ECO:0000256" key="3">
    <source>
        <dbReference type="PROSITE-ProRule" id="PRU00339"/>
    </source>
</evidence>
<dbReference type="PANTHER" id="PTHR44943:SF4">
    <property type="entry name" value="TPR REPEAT-CONTAINING PROTEIN MJ0798"/>
    <property type="match status" value="1"/>
</dbReference>
<organism evidence="6 7">
    <name type="scientific">Halomicronema hongdechloris C2206</name>
    <dbReference type="NCBI Taxonomy" id="1641165"/>
    <lineage>
        <taxon>Bacteria</taxon>
        <taxon>Bacillati</taxon>
        <taxon>Cyanobacteriota</taxon>
        <taxon>Cyanophyceae</taxon>
        <taxon>Nodosilineales</taxon>
        <taxon>Nodosilineaceae</taxon>
        <taxon>Halomicronema</taxon>
    </lineage>
</organism>
<keyword evidence="5" id="KW-0812">Transmembrane</keyword>
<name>A0A1Z3HQ88_9CYAN</name>
<keyword evidence="7" id="KW-1185">Reference proteome</keyword>
<reference evidence="6 7" key="1">
    <citation type="journal article" date="2016" name="Biochim. Biophys. Acta">
        <title>Characterization of red-shifted phycobilisomes isolated from the chlorophyll f-containing cyanobacterium Halomicronema hongdechloris.</title>
        <authorList>
            <person name="Li Y."/>
            <person name="Lin Y."/>
            <person name="Garvey C.J."/>
            <person name="Birch D."/>
            <person name="Corkery R.W."/>
            <person name="Loughlin P.C."/>
            <person name="Scheer H."/>
            <person name="Willows R.D."/>
            <person name="Chen M."/>
        </authorList>
    </citation>
    <scope>NUCLEOTIDE SEQUENCE [LARGE SCALE GENOMIC DNA]</scope>
    <source>
        <strain evidence="6 7">C2206</strain>
    </source>
</reference>
<feature type="region of interest" description="Disordered" evidence="4">
    <location>
        <begin position="17"/>
        <end position="41"/>
    </location>
</feature>
<gene>
    <name evidence="6" type="primary">lapB_2</name>
    <name evidence="6" type="ORF">XM38_034360</name>
</gene>
<protein>
    <submittedName>
        <fullName evidence="6">Lipopolysaccharide assembly protein B</fullName>
    </submittedName>
</protein>
<dbReference type="SMART" id="SM00028">
    <property type="entry name" value="TPR"/>
    <property type="match status" value="3"/>
</dbReference>
<keyword evidence="1" id="KW-0677">Repeat</keyword>
<sequence length="398" mass="41847">MVNLTALDSRWRCRGRARFRPTKARGNSPGHDPGRQYPSPVARQDRTLQLWKWDGSAAAPGQGDLPVPIHALEFSPDGQRLLSLLANGTTQARDAQGNPISQPPRLLAQSFSTVTPPDPPSPAVPLPAFLQTLPPWALGAIAAAIVLVLFLLGWLTRRRSTAQKPAPAEPTEATASPVPATEGQADQASSHPAVYGNDADISFGSRLGDAERDMEYALAMAKEGQFDEALNHVQRAIEVADLERIKALAAGVGTAGVVALLAQGLARRGGVLGLLGRSDDAVDNFDRALDLNPDSIDAWVGKGQLLLEQQHPEAALDCFEAALERDPDLPMALAGKGQALQQLGRSQEAQPLLDQAAANGVEHVNLLQALDPGSVGQRAALGVGAGAAALTALKTALF</sequence>
<dbReference type="InterPro" id="IPR051685">
    <property type="entry name" value="Ycf3/AcsC/BcsC/TPR_MFPF"/>
</dbReference>
<evidence type="ECO:0000313" key="7">
    <source>
        <dbReference type="Proteomes" id="UP000191901"/>
    </source>
</evidence>
<feature type="repeat" description="TPR" evidence="3">
    <location>
        <begin position="296"/>
        <end position="329"/>
    </location>
</feature>
<evidence type="ECO:0000256" key="1">
    <source>
        <dbReference type="ARBA" id="ARBA00022737"/>
    </source>
</evidence>
<dbReference type="PANTHER" id="PTHR44943">
    <property type="entry name" value="CELLULOSE SYNTHASE OPERON PROTEIN C"/>
    <property type="match status" value="1"/>
</dbReference>
<feature type="repeat" description="TPR" evidence="3">
    <location>
        <begin position="262"/>
        <end position="295"/>
    </location>
</feature>
<dbReference type="SUPFAM" id="SSF48452">
    <property type="entry name" value="TPR-like"/>
    <property type="match status" value="1"/>
</dbReference>
<dbReference type="Pfam" id="PF13432">
    <property type="entry name" value="TPR_16"/>
    <property type="match status" value="1"/>
</dbReference>
<dbReference type="Gene3D" id="1.25.40.10">
    <property type="entry name" value="Tetratricopeptide repeat domain"/>
    <property type="match status" value="1"/>
</dbReference>